<sequence>MPENLIAPLRFGVVQSNLYRGSYPKNHNKRFLQRLGLKTIVSVTPEPLDEDMAEFCKSEGIQMVYIQCAGADSKSKKKRGVPVPYSAATKAVEYMIDADLAPMYIHCLNGAQVTCLLVACLRKLSFWSMSAIMDEYLRHSDMEAAEQMFVEQFRAEINVPASVVPWAWQGLSKGGVVRNHPTLKLKKKDANDNSAEESKHVNDLDNNKTDIKS</sequence>
<dbReference type="PRINTS" id="PR01911">
    <property type="entry name" value="PFDSPHPHTASE"/>
</dbReference>
<dbReference type="Pfam" id="PF03162">
    <property type="entry name" value="Y_phosphatase2"/>
    <property type="match status" value="1"/>
</dbReference>
<dbReference type="EMBL" id="HG937693">
    <property type="protein sequence ID" value="CDP34129.1"/>
    <property type="molecule type" value="Genomic_DNA"/>
</dbReference>
<dbReference type="PANTHER" id="PTHR31126:SF14">
    <property type="entry name" value="TYROSINE-PROTEIN PHOSPHATASE OCA6-RELATED"/>
    <property type="match status" value="1"/>
</dbReference>
<evidence type="ECO:0000256" key="1">
    <source>
        <dbReference type="ARBA" id="ARBA00022801"/>
    </source>
</evidence>
<reference evidence="3" key="1">
    <citation type="submission" date="2014-02" db="EMBL/GenBank/DDBJ databases">
        <authorList>
            <person name="Genoscope - CEA"/>
        </authorList>
    </citation>
    <scope>NUCLEOTIDE SEQUENCE</scope>
    <source>
        <strain evidence="3">LS3</strain>
    </source>
</reference>
<gene>
    <name evidence="3" type="ORF">GNLVRS02_ARAD1C05368g</name>
</gene>
<keyword evidence="1" id="KW-0378">Hydrolase</keyword>
<dbReference type="AlphaFoldDB" id="A0A060T049"/>
<evidence type="ECO:0000313" key="3">
    <source>
        <dbReference type="EMBL" id="CDP34129.1"/>
    </source>
</evidence>
<dbReference type="InterPro" id="IPR029021">
    <property type="entry name" value="Prot-tyrosine_phosphatase-like"/>
</dbReference>
<dbReference type="PANTHER" id="PTHR31126">
    <property type="entry name" value="TYROSINE-PROTEIN PHOSPHATASE"/>
    <property type="match status" value="1"/>
</dbReference>
<dbReference type="FunFam" id="3.90.190.10:FF:000084">
    <property type="entry name" value="Tyrosine phospatase-like protein"/>
    <property type="match status" value="1"/>
</dbReference>
<name>A0A060T049_BLAAD</name>
<dbReference type="Gene3D" id="3.90.190.10">
    <property type="entry name" value="Protein tyrosine phosphatase superfamily"/>
    <property type="match status" value="1"/>
</dbReference>
<dbReference type="InterPro" id="IPR020428">
    <property type="entry name" value="PFA-DSPs"/>
</dbReference>
<dbReference type="InterPro" id="IPR004861">
    <property type="entry name" value="Siw14-like"/>
</dbReference>
<dbReference type="GO" id="GO:0016791">
    <property type="term" value="F:phosphatase activity"/>
    <property type="evidence" value="ECO:0007669"/>
    <property type="project" value="InterPro"/>
</dbReference>
<feature type="compositionally biased region" description="Basic and acidic residues" evidence="2">
    <location>
        <begin position="188"/>
        <end position="213"/>
    </location>
</feature>
<feature type="region of interest" description="Disordered" evidence="2">
    <location>
        <begin position="182"/>
        <end position="213"/>
    </location>
</feature>
<evidence type="ECO:0000256" key="2">
    <source>
        <dbReference type="SAM" id="MobiDB-lite"/>
    </source>
</evidence>
<dbReference type="SUPFAM" id="SSF52799">
    <property type="entry name" value="(Phosphotyrosine protein) phosphatases II"/>
    <property type="match status" value="1"/>
</dbReference>
<organism evidence="3">
    <name type="scientific">Blastobotrys adeninivorans</name>
    <name type="common">Yeast</name>
    <name type="synonym">Arxula adeninivorans</name>
    <dbReference type="NCBI Taxonomy" id="409370"/>
    <lineage>
        <taxon>Eukaryota</taxon>
        <taxon>Fungi</taxon>
        <taxon>Dikarya</taxon>
        <taxon>Ascomycota</taxon>
        <taxon>Saccharomycotina</taxon>
        <taxon>Dipodascomycetes</taxon>
        <taxon>Dipodascales</taxon>
        <taxon>Trichomonascaceae</taxon>
        <taxon>Blastobotrys</taxon>
    </lineage>
</organism>
<dbReference type="PhylomeDB" id="A0A060T049"/>
<accession>A0A060T049</accession>
<reference evidence="3" key="2">
    <citation type="submission" date="2014-06" db="EMBL/GenBank/DDBJ databases">
        <title>The complete genome of Blastobotrys (Arxula) adeninivorans LS3 - a yeast of biotechnological interest.</title>
        <authorList>
            <person name="Kunze G."/>
            <person name="Gaillardin C."/>
            <person name="Czernicka M."/>
            <person name="Durrens P."/>
            <person name="Martin T."/>
            <person name="Boer E."/>
            <person name="Gabaldon T."/>
            <person name="Cruz J."/>
            <person name="Talla E."/>
            <person name="Marck C."/>
            <person name="Goffeau A."/>
            <person name="Barbe V."/>
            <person name="Baret P."/>
            <person name="Baronian K."/>
            <person name="Beier S."/>
            <person name="Bleykasten C."/>
            <person name="Bode R."/>
            <person name="Casaregola S."/>
            <person name="Despons L."/>
            <person name="Fairhead C."/>
            <person name="Giersberg M."/>
            <person name="Gierski P."/>
            <person name="Hahnel U."/>
            <person name="Hartmann A."/>
            <person name="Jankowska D."/>
            <person name="Jubin C."/>
            <person name="Jung P."/>
            <person name="Lafontaine I."/>
            <person name="Leh-Louis V."/>
            <person name="Lemaire M."/>
            <person name="Marcet-Houben M."/>
            <person name="Mascher M."/>
            <person name="Morel G."/>
            <person name="Richard G.-F."/>
            <person name="Riechen J."/>
            <person name="Sacerdot C."/>
            <person name="Sarkar A."/>
            <person name="Savel G."/>
            <person name="Schacherer J."/>
            <person name="Sherman D."/>
            <person name="Straub M.-L."/>
            <person name="Stein N."/>
            <person name="Thierry A."/>
            <person name="Trautwein-Schult A."/>
            <person name="Westhof E."/>
            <person name="Worch S."/>
            <person name="Dujon B."/>
            <person name="Souciet J.-L."/>
            <person name="Wincker P."/>
            <person name="Scholz U."/>
            <person name="Neuveglise N."/>
        </authorList>
    </citation>
    <scope>NUCLEOTIDE SEQUENCE</scope>
    <source>
        <strain evidence="3">LS3</strain>
    </source>
</reference>
<protein>
    <submittedName>
        <fullName evidence="3">ARAD1C05368p</fullName>
    </submittedName>
</protein>
<proteinExistence type="predicted"/>